<reference evidence="2 3" key="1">
    <citation type="submission" date="2018-07" db="EMBL/GenBank/DDBJ databases">
        <title>Genomic Encyclopedia of Type Strains, Phase IV (KMG-IV): sequencing the most valuable type-strain genomes for metagenomic binning, comparative biology and taxonomic classification.</title>
        <authorList>
            <person name="Goeker M."/>
        </authorList>
    </citation>
    <scope>NUCLEOTIDE SEQUENCE [LARGE SCALE GENOMIC DNA]</scope>
    <source>
        <strain evidence="2 3">DSM 21352</strain>
    </source>
</reference>
<keyword evidence="1" id="KW-0472">Membrane</keyword>
<dbReference type="AlphaFoldDB" id="A0A370FCA9"/>
<keyword evidence="1" id="KW-1133">Transmembrane helix</keyword>
<name>A0A370FCA9_9BURK</name>
<dbReference type="EMBL" id="QQAV01000006">
    <property type="protein sequence ID" value="RDI23357.1"/>
    <property type="molecule type" value="Genomic_DNA"/>
</dbReference>
<gene>
    <name evidence="2" type="ORF">DFR41_10661</name>
</gene>
<comment type="caution">
    <text evidence="2">The sequence shown here is derived from an EMBL/GenBank/DDBJ whole genome shotgun (WGS) entry which is preliminary data.</text>
</comment>
<evidence type="ECO:0000313" key="3">
    <source>
        <dbReference type="Proteomes" id="UP000255265"/>
    </source>
</evidence>
<proteinExistence type="predicted"/>
<keyword evidence="1" id="KW-0812">Transmembrane</keyword>
<organism evidence="2 3">
    <name type="scientific">Pseudacidovorax intermedius</name>
    <dbReference type="NCBI Taxonomy" id="433924"/>
    <lineage>
        <taxon>Bacteria</taxon>
        <taxon>Pseudomonadati</taxon>
        <taxon>Pseudomonadota</taxon>
        <taxon>Betaproteobacteria</taxon>
        <taxon>Burkholderiales</taxon>
        <taxon>Comamonadaceae</taxon>
        <taxon>Pseudacidovorax</taxon>
    </lineage>
</organism>
<evidence type="ECO:0000313" key="2">
    <source>
        <dbReference type="EMBL" id="RDI23357.1"/>
    </source>
</evidence>
<feature type="transmembrane region" description="Helical" evidence="1">
    <location>
        <begin position="12"/>
        <end position="34"/>
    </location>
</feature>
<keyword evidence="3" id="KW-1185">Reference proteome</keyword>
<dbReference type="Proteomes" id="UP000255265">
    <property type="component" value="Unassembled WGS sequence"/>
</dbReference>
<accession>A0A370FCA9</accession>
<protein>
    <submittedName>
        <fullName evidence="2">Uncharacterized protein</fullName>
    </submittedName>
</protein>
<sequence>MARKEDFAHKASLRATVLALWLVAATLAVAAMLMQ</sequence>
<evidence type="ECO:0000256" key="1">
    <source>
        <dbReference type="SAM" id="Phobius"/>
    </source>
</evidence>